<gene>
    <name evidence="4" type="ORF">H9977_06150</name>
</gene>
<feature type="transmembrane region" description="Helical" evidence="2">
    <location>
        <begin position="208"/>
        <end position="229"/>
    </location>
</feature>
<feature type="domain" description="HTH araC/xylS-type" evidence="3">
    <location>
        <begin position="276"/>
        <end position="368"/>
    </location>
</feature>
<dbReference type="SMART" id="SM00342">
    <property type="entry name" value="HTH_ARAC"/>
    <property type="match status" value="1"/>
</dbReference>
<feature type="transmembrane region" description="Helical" evidence="2">
    <location>
        <begin position="7"/>
        <end position="29"/>
    </location>
</feature>
<name>A0A9D1X844_9BACT</name>
<evidence type="ECO:0000259" key="3">
    <source>
        <dbReference type="PROSITE" id="PS01124"/>
    </source>
</evidence>
<dbReference type="Proteomes" id="UP000886740">
    <property type="component" value="Unassembled WGS sequence"/>
</dbReference>
<dbReference type="GO" id="GO:0043565">
    <property type="term" value="F:sequence-specific DNA binding"/>
    <property type="evidence" value="ECO:0007669"/>
    <property type="project" value="InterPro"/>
</dbReference>
<feature type="transmembrane region" description="Helical" evidence="2">
    <location>
        <begin position="49"/>
        <end position="68"/>
    </location>
</feature>
<dbReference type="PANTHER" id="PTHR43280">
    <property type="entry name" value="ARAC-FAMILY TRANSCRIPTIONAL REGULATOR"/>
    <property type="match status" value="1"/>
</dbReference>
<sequence length="386" mass="44276">MIATGEDLFFMAACFTLVLTYLFCGAIRWCNLWRPFNEDTDQLFPARRIVTINYLAAGLLIPCLFHPYSPDAWLCARSFFLLHIPTFSILTFQSFFFGHYKKNKRQILLIGAIPIGLLLLLSGFACAGGNHLAGQQKMILSLVGIISVSLATYLCLIIFRLGKKIYTYNHDEFSNEDDFPIHFASSIILIPIFFLAVAWTIFLANNRFWLACFMIAASLAGFLILLVILHPQRTPGKNTEKRQTAVKAITETMNEEDPENRSAKHNQAGLPEAMLDKIEKQIREVVEGENLFMDPNLTRAELESKIHVNRSYLTITFRERFISFYNYLNVLRMEQAIRYANEHPEAKQQEIADNSGFGSQRSYSRARKLYQEGELRNIWEAKKADN</sequence>
<keyword evidence="2" id="KW-0812">Transmembrane</keyword>
<keyword evidence="2" id="KW-0472">Membrane</keyword>
<feature type="transmembrane region" description="Helical" evidence="2">
    <location>
        <begin position="106"/>
        <end position="127"/>
    </location>
</feature>
<dbReference type="GO" id="GO:0003700">
    <property type="term" value="F:DNA-binding transcription factor activity"/>
    <property type="evidence" value="ECO:0007669"/>
    <property type="project" value="InterPro"/>
</dbReference>
<proteinExistence type="predicted"/>
<keyword evidence="1" id="KW-0238">DNA-binding</keyword>
<dbReference type="AlphaFoldDB" id="A0A9D1X844"/>
<dbReference type="PROSITE" id="PS01124">
    <property type="entry name" value="HTH_ARAC_FAMILY_2"/>
    <property type="match status" value="1"/>
</dbReference>
<organism evidence="4 5">
    <name type="scientific">Candidatus Parabacteroides intestinipullorum</name>
    <dbReference type="NCBI Taxonomy" id="2838723"/>
    <lineage>
        <taxon>Bacteria</taxon>
        <taxon>Pseudomonadati</taxon>
        <taxon>Bacteroidota</taxon>
        <taxon>Bacteroidia</taxon>
        <taxon>Bacteroidales</taxon>
        <taxon>Tannerellaceae</taxon>
        <taxon>Parabacteroides</taxon>
    </lineage>
</organism>
<keyword evidence="2" id="KW-1133">Transmembrane helix</keyword>
<feature type="transmembrane region" description="Helical" evidence="2">
    <location>
        <begin position="179"/>
        <end position="201"/>
    </location>
</feature>
<reference evidence="4" key="1">
    <citation type="journal article" date="2021" name="PeerJ">
        <title>Extensive microbial diversity within the chicken gut microbiome revealed by metagenomics and culture.</title>
        <authorList>
            <person name="Gilroy R."/>
            <person name="Ravi A."/>
            <person name="Getino M."/>
            <person name="Pursley I."/>
            <person name="Horton D.L."/>
            <person name="Alikhan N.F."/>
            <person name="Baker D."/>
            <person name="Gharbi K."/>
            <person name="Hall N."/>
            <person name="Watson M."/>
            <person name="Adriaenssens E.M."/>
            <person name="Foster-Nyarko E."/>
            <person name="Jarju S."/>
            <person name="Secka A."/>
            <person name="Antonio M."/>
            <person name="Oren A."/>
            <person name="Chaudhuri R.R."/>
            <person name="La Ragione R."/>
            <person name="Hildebrand F."/>
            <person name="Pallen M.J."/>
        </authorList>
    </citation>
    <scope>NUCLEOTIDE SEQUENCE</scope>
    <source>
        <strain evidence="4">ChiGjej6B6-14162</strain>
    </source>
</reference>
<feature type="transmembrane region" description="Helical" evidence="2">
    <location>
        <begin position="139"/>
        <end position="159"/>
    </location>
</feature>
<comment type="caution">
    <text evidence="4">The sequence shown here is derived from an EMBL/GenBank/DDBJ whole genome shotgun (WGS) entry which is preliminary data.</text>
</comment>
<evidence type="ECO:0000256" key="2">
    <source>
        <dbReference type="SAM" id="Phobius"/>
    </source>
</evidence>
<dbReference type="Gene3D" id="1.10.10.60">
    <property type="entry name" value="Homeodomain-like"/>
    <property type="match status" value="1"/>
</dbReference>
<feature type="transmembrane region" description="Helical" evidence="2">
    <location>
        <begin position="80"/>
        <end position="100"/>
    </location>
</feature>
<accession>A0A9D1X844</accession>
<dbReference type="InterPro" id="IPR018060">
    <property type="entry name" value="HTH_AraC"/>
</dbReference>
<dbReference type="PANTHER" id="PTHR43280:SF28">
    <property type="entry name" value="HTH-TYPE TRANSCRIPTIONAL ACTIVATOR RHAS"/>
    <property type="match status" value="1"/>
</dbReference>
<reference evidence="4" key="2">
    <citation type="submission" date="2021-04" db="EMBL/GenBank/DDBJ databases">
        <authorList>
            <person name="Gilroy R."/>
        </authorList>
    </citation>
    <scope>NUCLEOTIDE SEQUENCE</scope>
    <source>
        <strain evidence="4">ChiGjej6B6-14162</strain>
    </source>
</reference>
<evidence type="ECO:0000313" key="5">
    <source>
        <dbReference type="Proteomes" id="UP000886740"/>
    </source>
</evidence>
<evidence type="ECO:0000256" key="1">
    <source>
        <dbReference type="ARBA" id="ARBA00023125"/>
    </source>
</evidence>
<dbReference type="EMBL" id="DXEL01000044">
    <property type="protein sequence ID" value="HIX74598.1"/>
    <property type="molecule type" value="Genomic_DNA"/>
</dbReference>
<protein>
    <recommendedName>
        <fullName evidence="3">HTH araC/xylS-type domain-containing protein</fullName>
    </recommendedName>
</protein>
<evidence type="ECO:0000313" key="4">
    <source>
        <dbReference type="EMBL" id="HIX74598.1"/>
    </source>
</evidence>